<dbReference type="Gramene" id="rna23191">
    <property type="protein sequence ID" value="RHN60809.1"/>
    <property type="gene ID" value="gene23191"/>
</dbReference>
<comment type="caution">
    <text evidence="1">The sequence shown here is derived from an EMBL/GenBank/DDBJ whole genome shotgun (WGS) entry which is preliminary data.</text>
</comment>
<dbReference type="EMBL" id="PSQE01000004">
    <property type="protein sequence ID" value="RHN60809.1"/>
    <property type="molecule type" value="Genomic_DNA"/>
</dbReference>
<dbReference type="Proteomes" id="UP000265566">
    <property type="component" value="Chromosome 4"/>
</dbReference>
<evidence type="ECO:0000313" key="1">
    <source>
        <dbReference type="EMBL" id="RHN60809.1"/>
    </source>
</evidence>
<reference evidence="2" key="1">
    <citation type="journal article" date="2018" name="Nat. Plants">
        <title>Whole-genome landscape of Medicago truncatula symbiotic genes.</title>
        <authorList>
            <person name="Pecrix Y."/>
            <person name="Staton S.E."/>
            <person name="Sallet E."/>
            <person name="Lelandais-Briere C."/>
            <person name="Moreau S."/>
            <person name="Carrere S."/>
            <person name="Blein T."/>
            <person name="Jardinaud M.F."/>
            <person name="Latrasse D."/>
            <person name="Zouine M."/>
            <person name="Zahm M."/>
            <person name="Kreplak J."/>
            <person name="Mayjonade B."/>
            <person name="Satge C."/>
            <person name="Perez M."/>
            <person name="Cauet S."/>
            <person name="Marande W."/>
            <person name="Chantry-Darmon C."/>
            <person name="Lopez-Roques C."/>
            <person name="Bouchez O."/>
            <person name="Berard A."/>
            <person name="Debelle F."/>
            <person name="Munos S."/>
            <person name="Bendahmane A."/>
            <person name="Berges H."/>
            <person name="Niebel A."/>
            <person name="Buitink J."/>
            <person name="Frugier F."/>
            <person name="Benhamed M."/>
            <person name="Crespi M."/>
            <person name="Gouzy J."/>
            <person name="Gamas P."/>
        </authorList>
    </citation>
    <scope>NUCLEOTIDE SEQUENCE [LARGE SCALE GENOMIC DNA]</scope>
    <source>
        <strain evidence="2">cv. Jemalong A17</strain>
    </source>
</reference>
<accession>A0A396I5A9</accession>
<name>A0A396I5A9_MEDTR</name>
<gene>
    <name evidence="1" type="ORF">MtrunA17_Chr4g0029881</name>
</gene>
<sequence length="96" mass="10519">MVVRGGFNGAGRMVCGGRSRFGFRSCGGYLLQSSELWGFQFLVGKITQFSLNLISVEIPETPCESDAECPYYSPSLYARCIDGFYPKAGPHFAKSC</sequence>
<protein>
    <submittedName>
        <fullName evidence="1">Uncharacterized protein</fullName>
    </submittedName>
</protein>
<proteinExistence type="predicted"/>
<evidence type="ECO:0000313" key="2">
    <source>
        <dbReference type="Proteomes" id="UP000265566"/>
    </source>
</evidence>
<organism evidence="1 2">
    <name type="scientific">Medicago truncatula</name>
    <name type="common">Barrel medic</name>
    <name type="synonym">Medicago tribuloides</name>
    <dbReference type="NCBI Taxonomy" id="3880"/>
    <lineage>
        <taxon>Eukaryota</taxon>
        <taxon>Viridiplantae</taxon>
        <taxon>Streptophyta</taxon>
        <taxon>Embryophyta</taxon>
        <taxon>Tracheophyta</taxon>
        <taxon>Spermatophyta</taxon>
        <taxon>Magnoliopsida</taxon>
        <taxon>eudicotyledons</taxon>
        <taxon>Gunneridae</taxon>
        <taxon>Pentapetalae</taxon>
        <taxon>rosids</taxon>
        <taxon>fabids</taxon>
        <taxon>Fabales</taxon>
        <taxon>Fabaceae</taxon>
        <taxon>Papilionoideae</taxon>
        <taxon>50 kb inversion clade</taxon>
        <taxon>NPAAA clade</taxon>
        <taxon>Hologalegina</taxon>
        <taxon>IRL clade</taxon>
        <taxon>Trifolieae</taxon>
        <taxon>Medicago</taxon>
    </lineage>
</organism>
<dbReference type="AlphaFoldDB" id="A0A396I5A9"/>